<dbReference type="GO" id="GO:0008270">
    <property type="term" value="F:zinc ion binding"/>
    <property type="evidence" value="ECO:0007669"/>
    <property type="project" value="InterPro"/>
</dbReference>
<keyword evidence="6" id="KW-1185">Reference proteome</keyword>
<feature type="binding site" evidence="3">
    <location>
        <position position="25"/>
    </location>
    <ligand>
        <name>a divalent metal cation</name>
        <dbReference type="ChEBI" id="CHEBI:60240"/>
        <label>1</label>
    </ligand>
</feature>
<dbReference type="PANTHER" id="PTHR10819">
    <property type="entry name" value="PHOSPHOTRIESTERASE-RELATED"/>
    <property type="match status" value="1"/>
</dbReference>
<keyword evidence="1 3" id="KW-0479">Metal-binding</keyword>
<feature type="binding site" evidence="3">
    <location>
        <position position="23"/>
    </location>
    <ligand>
        <name>a divalent metal cation</name>
        <dbReference type="ChEBI" id="CHEBI:60240"/>
        <label>1</label>
    </ligand>
</feature>
<organism evidence="5 6">
    <name type="scientific">Gryllus longicercus</name>
    <dbReference type="NCBI Taxonomy" id="2509291"/>
    <lineage>
        <taxon>Eukaryota</taxon>
        <taxon>Metazoa</taxon>
        <taxon>Ecdysozoa</taxon>
        <taxon>Arthropoda</taxon>
        <taxon>Hexapoda</taxon>
        <taxon>Insecta</taxon>
        <taxon>Pterygota</taxon>
        <taxon>Neoptera</taxon>
        <taxon>Polyneoptera</taxon>
        <taxon>Orthoptera</taxon>
        <taxon>Ensifera</taxon>
        <taxon>Gryllidea</taxon>
        <taxon>Grylloidea</taxon>
        <taxon>Gryllidae</taxon>
        <taxon>Gryllinae</taxon>
        <taxon>Gryllus</taxon>
    </lineage>
</organism>
<feature type="binding site" evidence="3">
    <location>
        <position position="201"/>
    </location>
    <ligand>
        <name>a divalent metal cation</name>
        <dbReference type="ChEBI" id="CHEBI:60240"/>
        <label>2</label>
    </ligand>
</feature>
<comment type="cofactor">
    <cofactor evidence="3">
        <name>a divalent metal cation</name>
        <dbReference type="ChEBI" id="CHEBI:60240"/>
    </cofactor>
    <text evidence="3">Binds 2 divalent metal cations per subunit.</text>
</comment>
<evidence type="ECO:0000256" key="2">
    <source>
        <dbReference type="ARBA" id="ARBA00022801"/>
    </source>
</evidence>
<dbReference type="Pfam" id="PF02126">
    <property type="entry name" value="PTE"/>
    <property type="match status" value="1"/>
</dbReference>
<feature type="binding site" evidence="3">
    <location>
        <position position="230"/>
    </location>
    <ligand>
        <name>a divalent metal cation</name>
        <dbReference type="ChEBI" id="CHEBI:60240"/>
        <label>2</label>
    </ligand>
</feature>
<gene>
    <name evidence="5" type="ORF">R5R35_007212</name>
</gene>
<dbReference type="GO" id="GO:0016787">
    <property type="term" value="F:hydrolase activity"/>
    <property type="evidence" value="ECO:0007669"/>
    <property type="project" value="UniProtKB-KW"/>
</dbReference>
<protein>
    <recommendedName>
        <fullName evidence="7">Parathion hydrolase-related protein</fullName>
    </recommendedName>
</protein>
<dbReference type="InterPro" id="IPR001559">
    <property type="entry name" value="Phosphotriesterase"/>
</dbReference>
<name>A0AAN9Z5M5_9ORTH</name>
<feature type="binding site" evidence="3">
    <location>
        <position position="169"/>
    </location>
    <ligand>
        <name>a divalent metal cation</name>
        <dbReference type="ChEBI" id="CHEBI:60240"/>
        <label>1</label>
    </ligand>
</feature>
<reference evidence="5 6" key="1">
    <citation type="submission" date="2024-03" db="EMBL/GenBank/DDBJ databases">
        <title>The genome assembly and annotation of the cricket Gryllus longicercus Weissman &amp; Gray.</title>
        <authorList>
            <person name="Szrajer S."/>
            <person name="Gray D."/>
            <person name="Ylla G."/>
        </authorList>
    </citation>
    <scope>NUCLEOTIDE SEQUENCE [LARGE SCALE GENOMIC DNA]</scope>
    <source>
        <strain evidence="5">DAG 2021-001</strain>
        <tissue evidence="5">Whole body minus gut</tissue>
    </source>
</reference>
<dbReference type="InterPro" id="IPR032466">
    <property type="entry name" value="Metal_Hydrolase"/>
</dbReference>
<feature type="binding site" evidence="3">
    <location>
        <position position="298"/>
    </location>
    <ligand>
        <name>a divalent metal cation</name>
        <dbReference type="ChEBI" id="CHEBI:60240"/>
        <label>1</label>
    </ligand>
</feature>
<evidence type="ECO:0000313" key="6">
    <source>
        <dbReference type="Proteomes" id="UP001378592"/>
    </source>
</evidence>
<evidence type="ECO:0000256" key="4">
    <source>
        <dbReference type="PROSITE-ProRule" id="PRU00679"/>
    </source>
</evidence>
<evidence type="ECO:0000256" key="3">
    <source>
        <dbReference type="PIRSR" id="PIRSR601559-52"/>
    </source>
</evidence>
<comment type="similarity">
    <text evidence="4">Belongs to the metallo-dependent hydrolases superfamily. Phosphotriesterase family.</text>
</comment>
<evidence type="ECO:0000256" key="1">
    <source>
        <dbReference type="ARBA" id="ARBA00022723"/>
    </source>
</evidence>
<dbReference type="PROSITE" id="PS51347">
    <property type="entry name" value="PHOSPHOTRIESTERASE_2"/>
    <property type="match status" value="1"/>
</dbReference>
<dbReference type="AlphaFoldDB" id="A0AAN9Z5M5"/>
<comment type="caution">
    <text evidence="4">Lacks conserved residue(s) required for the propagation of feature annotation.</text>
</comment>
<keyword evidence="2" id="KW-0378">Hydrolase</keyword>
<dbReference type="EMBL" id="JAZDUA010000217">
    <property type="protein sequence ID" value="KAK7863879.1"/>
    <property type="molecule type" value="Genomic_DNA"/>
</dbReference>
<evidence type="ECO:0000313" key="5">
    <source>
        <dbReference type="EMBL" id="KAK7863879.1"/>
    </source>
</evidence>
<proteinExistence type="inferred from homology"/>
<evidence type="ECO:0008006" key="7">
    <source>
        <dbReference type="Google" id="ProtNLM"/>
    </source>
</evidence>
<dbReference type="PANTHER" id="PTHR10819:SF3">
    <property type="entry name" value="PHOSPHOTRIESTERASE-RELATED PROTEIN"/>
    <property type="match status" value="1"/>
</dbReference>
<comment type="caution">
    <text evidence="5">The sequence shown here is derived from an EMBL/GenBank/DDBJ whole genome shotgun (WGS) entry which is preliminary data.</text>
</comment>
<dbReference type="Gene3D" id="3.20.20.140">
    <property type="entry name" value="Metal-dependent hydrolases"/>
    <property type="match status" value="1"/>
</dbReference>
<accession>A0AAN9Z5M5</accession>
<feature type="binding site" evidence="3">
    <location>
        <position position="169"/>
    </location>
    <ligand>
        <name>a divalent metal cation</name>
        <dbReference type="ChEBI" id="CHEBI:60240"/>
        <label>2</label>
    </ligand>
</feature>
<dbReference type="SUPFAM" id="SSF51556">
    <property type="entry name" value="Metallo-dependent hydrolases"/>
    <property type="match status" value="1"/>
</dbReference>
<dbReference type="Proteomes" id="UP001378592">
    <property type="component" value="Unassembled WGS sequence"/>
</dbReference>
<sequence>MDLKVQTVLGPVPPESLGRTLTHEHFSLNFDKFYVAPPKSIENVFDNTIHLENVGYVRQYPYSSKYNIEFCDRDTHNAINKEVLTYKNAGGGTIVENTSHGLGRNVQLMKNVSEASGVNVVAGTGHYVALVQPQSVLQKSQQDLYETILKELTEGCIDNLNIKCGFIGEVGSAWPLHEFEIRAIRATAAVQEHLRCPVSFHPGRHPKAPFEIMRLFLEAGGKSSKTVMSHLDRTLVQDGDLLDFAKLGTYCQFDLFGTECSHYQIDPATDMPSDAQRISKVKLLLENNHLQQILMSHDVHTKHRLIKYGGHGYSHILTNILPKMLTRGFSQEMLDQITIKNPASWLAWKAE</sequence>